<dbReference type="Pfam" id="PF07690">
    <property type="entry name" value="MFS_1"/>
    <property type="match status" value="1"/>
</dbReference>
<organism evidence="8 9">
    <name type="scientific">Aspergillus carbonarius (strain ITEM 5010)</name>
    <dbReference type="NCBI Taxonomy" id="602072"/>
    <lineage>
        <taxon>Eukaryota</taxon>
        <taxon>Fungi</taxon>
        <taxon>Dikarya</taxon>
        <taxon>Ascomycota</taxon>
        <taxon>Pezizomycotina</taxon>
        <taxon>Eurotiomycetes</taxon>
        <taxon>Eurotiomycetidae</taxon>
        <taxon>Eurotiales</taxon>
        <taxon>Aspergillaceae</taxon>
        <taxon>Aspergillus</taxon>
        <taxon>Aspergillus subgen. Circumdati</taxon>
    </lineage>
</organism>
<protein>
    <recommendedName>
        <fullName evidence="7">Major facilitator superfamily (MFS) profile domain-containing protein</fullName>
    </recommendedName>
</protein>
<evidence type="ECO:0000256" key="1">
    <source>
        <dbReference type="ARBA" id="ARBA00004141"/>
    </source>
</evidence>
<feature type="transmembrane region" description="Helical" evidence="6">
    <location>
        <begin position="190"/>
        <end position="210"/>
    </location>
</feature>
<feature type="region of interest" description="Disordered" evidence="5">
    <location>
        <begin position="534"/>
        <end position="557"/>
    </location>
</feature>
<evidence type="ECO:0000256" key="6">
    <source>
        <dbReference type="SAM" id="Phobius"/>
    </source>
</evidence>
<keyword evidence="4 6" id="KW-0472">Membrane</keyword>
<evidence type="ECO:0000313" key="9">
    <source>
        <dbReference type="Proteomes" id="UP000188318"/>
    </source>
</evidence>
<dbReference type="OMA" id="YYVPYMI"/>
<feature type="transmembrane region" description="Helical" evidence="6">
    <location>
        <begin position="365"/>
        <end position="385"/>
    </location>
</feature>
<dbReference type="PRINTS" id="PR01036">
    <property type="entry name" value="TCRTETB"/>
</dbReference>
<dbReference type="Proteomes" id="UP000188318">
    <property type="component" value="Unassembled WGS sequence"/>
</dbReference>
<feature type="transmembrane region" description="Helical" evidence="6">
    <location>
        <begin position="425"/>
        <end position="446"/>
    </location>
</feature>
<comment type="subcellular location">
    <subcellularLocation>
        <location evidence="1">Membrane</location>
        <topology evidence="1">Multi-pass membrane protein</topology>
    </subcellularLocation>
</comment>
<feature type="transmembrane region" description="Helical" evidence="6">
    <location>
        <begin position="230"/>
        <end position="251"/>
    </location>
</feature>
<dbReference type="VEuPathDB" id="FungiDB:ASPCADRAFT_173073"/>
<dbReference type="Gene3D" id="1.20.1250.20">
    <property type="entry name" value="MFS general substrate transporter like domains"/>
    <property type="match status" value="2"/>
</dbReference>
<reference evidence="9" key="1">
    <citation type="journal article" date="2017" name="Genome Biol.">
        <title>Comparative genomics reveals high biological diversity and specific adaptations in the industrially and medically important fungal genus Aspergillus.</title>
        <authorList>
            <person name="de Vries R.P."/>
            <person name="Riley R."/>
            <person name="Wiebenga A."/>
            <person name="Aguilar-Osorio G."/>
            <person name="Amillis S."/>
            <person name="Uchima C.A."/>
            <person name="Anderluh G."/>
            <person name="Asadollahi M."/>
            <person name="Askin M."/>
            <person name="Barry K."/>
            <person name="Battaglia E."/>
            <person name="Bayram O."/>
            <person name="Benocci T."/>
            <person name="Braus-Stromeyer S.A."/>
            <person name="Caldana C."/>
            <person name="Canovas D."/>
            <person name="Cerqueira G.C."/>
            <person name="Chen F."/>
            <person name="Chen W."/>
            <person name="Choi C."/>
            <person name="Clum A."/>
            <person name="Dos Santos R.A."/>
            <person name="Damasio A.R."/>
            <person name="Diallinas G."/>
            <person name="Emri T."/>
            <person name="Fekete E."/>
            <person name="Flipphi M."/>
            <person name="Freyberg S."/>
            <person name="Gallo A."/>
            <person name="Gournas C."/>
            <person name="Habgood R."/>
            <person name="Hainaut M."/>
            <person name="Harispe M.L."/>
            <person name="Henrissat B."/>
            <person name="Hilden K.S."/>
            <person name="Hope R."/>
            <person name="Hossain A."/>
            <person name="Karabika E."/>
            <person name="Karaffa L."/>
            <person name="Karanyi Z."/>
            <person name="Krasevec N."/>
            <person name="Kuo A."/>
            <person name="Kusch H."/>
            <person name="LaButti K."/>
            <person name="Lagendijk E.L."/>
            <person name="Lapidus A."/>
            <person name="Levasseur A."/>
            <person name="Lindquist E."/>
            <person name="Lipzen A."/>
            <person name="Logrieco A.F."/>
            <person name="MacCabe A."/>
            <person name="Maekelae M.R."/>
            <person name="Malavazi I."/>
            <person name="Melin P."/>
            <person name="Meyer V."/>
            <person name="Mielnichuk N."/>
            <person name="Miskei M."/>
            <person name="Molnar A.P."/>
            <person name="Mule G."/>
            <person name="Ngan C.Y."/>
            <person name="Orejas M."/>
            <person name="Orosz E."/>
            <person name="Ouedraogo J.P."/>
            <person name="Overkamp K.M."/>
            <person name="Park H.-S."/>
            <person name="Perrone G."/>
            <person name="Piumi F."/>
            <person name="Punt P.J."/>
            <person name="Ram A.F."/>
            <person name="Ramon A."/>
            <person name="Rauscher S."/>
            <person name="Record E."/>
            <person name="Riano-Pachon D.M."/>
            <person name="Robert V."/>
            <person name="Roehrig J."/>
            <person name="Ruller R."/>
            <person name="Salamov A."/>
            <person name="Salih N.S."/>
            <person name="Samson R.A."/>
            <person name="Sandor E."/>
            <person name="Sanguinetti M."/>
            <person name="Schuetze T."/>
            <person name="Sepcic K."/>
            <person name="Shelest E."/>
            <person name="Sherlock G."/>
            <person name="Sophianopoulou V."/>
            <person name="Squina F.M."/>
            <person name="Sun H."/>
            <person name="Susca A."/>
            <person name="Todd R.B."/>
            <person name="Tsang A."/>
            <person name="Unkles S.E."/>
            <person name="van de Wiele N."/>
            <person name="van Rossen-Uffink D."/>
            <person name="Oliveira J.V."/>
            <person name="Vesth T.C."/>
            <person name="Visser J."/>
            <person name="Yu J.-H."/>
            <person name="Zhou M."/>
            <person name="Andersen M.R."/>
            <person name="Archer D.B."/>
            <person name="Baker S.E."/>
            <person name="Benoit I."/>
            <person name="Brakhage A.A."/>
            <person name="Braus G.H."/>
            <person name="Fischer R."/>
            <person name="Frisvad J.C."/>
            <person name="Goldman G.H."/>
            <person name="Houbraken J."/>
            <person name="Oakley B."/>
            <person name="Pocsi I."/>
            <person name="Scazzocchio C."/>
            <person name="Seiboth B."/>
            <person name="vanKuyk P.A."/>
            <person name="Wortman J."/>
            <person name="Dyer P.S."/>
            <person name="Grigoriev I.V."/>
        </authorList>
    </citation>
    <scope>NUCLEOTIDE SEQUENCE [LARGE SCALE GENOMIC DNA]</scope>
    <source>
        <strain evidence="9">ITEM 5010</strain>
    </source>
</reference>
<dbReference type="EMBL" id="KV907504">
    <property type="protein sequence ID" value="OOF93348.1"/>
    <property type="molecule type" value="Genomic_DNA"/>
</dbReference>
<keyword evidence="2 6" id="KW-0812">Transmembrane</keyword>
<dbReference type="OrthoDB" id="10021397at2759"/>
<evidence type="ECO:0000259" key="7">
    <source>
        <dbReference type="PROSITE" id="PS50850"/>
    </source>
</evidence>
<feature type="transmembrane region" description="Helical" evidence="6">
    <location>
        <begin position="131"/>
        <end position="152"/>
    </location>
</feature>
<dbReference type="InterPro" id="IPR036259">
    <property type="entry name" value="MFS_trans_sf"/>
</dbReference>
<sequence length="557" mass="59402">MSSQPTESPPVKDSTVQTQCLAEPVGIGPRKWRLAIITVSLCCGTFLVALDTTILSVAVPSISTTFQAFGDVGWYGSAYLLTVTAFQPAFGNIFQLFDAKTTYLVVAVLFEVGSVMCAASPNSAAFICGRAVTGVGAAGLYQGALSIVGLTVPLEERPMYLGIVLSVFGIAACLGPPLGGILTQHATWRWCFWINLPIGAVAFVLIVCFLKLQAPRAKVPQPILMRVRSLDLLGIVLIIASVCCLVLAMQFGSSSGHWRSSRIIGLFIGAGLILAAFFLSQWYQRERSTIPLRVARQRSVLMGACFSFFLEISIYVTLYYIPFYFQSAQLVSPTVSGVRGIPLGVSQIAAVVLTGAVVSMTGHYVPFMVLGQIVSIIGTVCLTRLEVGTSTALWATFLVIAGVGHGMGLQMPFTATQVVLSEEDLPIGNAITVFFSQLGAAIAVAVGENIFETSVAQQVQASHLSISAATVIAAGPTKLRSLTTDPTTLRKLQDAYAYGIRMIMYFALAAACAAVPFALGMEWRNVKKEAAMKRATRETADHDGLGKESGGIERYMA</sequence>
<feature type="transmembrane region" description="Helical" evidence="6">
    <location>
        <begin position="159"/>
        <end position="178"/>
    </location>
</feature>
<dbReference type="InterPro" id="IPR011701">
    <property type="entry name" value="MFS"/>
</dbReference>
<dbReference type="SUPFAM" id="SSF103473">
    <property type="entry name" value="MFS general substrate transporter"/>
    <property type="match status" value="2"/>
</dbReference>
<feature type="domain" description="Major facilitator superfamily (MFS) profile" evidence="7">
    <location>
        <begin position="37"/>
        <end position="528"/>
    </location>
</feature>
<evidence type="ECO:0000256" key="5">
    <source>
        <dbReference type="SAM" id="MobiDB-lite"/>
    </source>
</evidence>
<feature type="transmembrane region" description="Helical" evidence="6">
    <location>
        <begin position="263"/>
        <end position="279"/>
    </location>
</feature>
<dbReference type="AlphaFoldDB" id="A0A1R3RFT8"/>
<dbReference type="GO" id="GO:0022857">
    <property type="term" value="F:transmembrane transporter activity"/>
    <property type="evidence" value="ECO:0007669"/>
    <property type="project" value="InterPro"/>
</dbReference>
<feature type="transmembrane region" description="Helical" evidence="6">
    <location>
        <begin position="72"/>
        <end position="90"/>
    </location>
</feature>
<proteinExistence type="predicted"/>
<evidence type="ECO:0000313" key="8">
    <source>
        <dbReference type="EMBL" id="OOF93348.1"/>
    </source>
</evidence>
<dbReference type="CDD" id="cd17502">
    <property type="entry name" value="MFS_Azr1_MDR_like"/>
    <property type="match status" value="1"/>
</dbReference>
<dbReference type="PANTHER" id="PTHR23501">
    <property type="entry name" value="MAJOR FACILITATOR SUPERFAMILY"/>
    <property type="match status" value="1"/>
</dbReference>
<gene>
    <name evidence="8" type="ORF">ASPCADRAFT_173073</name>
</gene>
<dbReference type="InterPro" id="IPR020846">
    <property type="entry name" value="MFS_dom"/>
</dbReference>
<dbReference type="PANTHER" id="PTHR23501:SF199">
    <property type="entry name" value="MFS EFFLUX TRANSPORTER INPD-RELATED"/>
    <property type="match status" value="1"/>
</dbReference>
<feature type="transmembrane region" description="Helical" evidence="6">
    <location>
        <begin position="391"/>
        <end position="413"/>
    </location>
</feature>
<dbReference type="PROSITE" id="PS50850">
    <property type="entry name" value="MFS"/>
    <property type="match status" value="1"/>
</dbReference>
<feature type="transmembrane region" description="Helical" evidence="6">
    <location>
        <begin position="34"/>
        <end position="60"/>
    </location>
</feature>
<feature type="compositionally biased region" description="Basic and acidic residues" evidence="5">
    <location>
        <begin position="534"/>
        <end position="546"/>
    </location>
</feature>
<feature type="transmembrane region" description="Helical" evidence="6">
    <location>
        <begin position="300"/>
        <end position="321"/>
    </location>
</feature>
<accession>A0A1R3RFT8</accession>
<evidence type="ECO:0000256" key="2">
    <source>
        <dbReference type="ARBA" id="ARBA00022692"/>
    </source>
</evidence>
<feature type="transmembrane region" description="Helical" evidence="6">
    <location>
        <begin position="102"/>
        <end position="125"/>
    </location>
</feature>
<keyword evidence="3 6" id="KW-1133">Transmembrane helix</keyword>
<feature type="transmembrane region" description="Helical" evidence="6">
    <location>
        <begin position="495"/>
        <end position="519"/>
    </location>
</feature>
<keyword evidence="9" id="KW-1185">Reference proteome</keyword>
<dbReference type="GO" id="GO:0005886">
    <property type="term" value="C:plasma membrane"/>
    <property type="evidence" value="ECO:0007669"/>
    <property type="project" value="TreeGrafter"/>
</dbReference>
<evidence type="ECO:0000256" key="3">
    <source>
        <dbReference type="ARBA" id="ARBA00022989"/>
    </source>
</evidence>
<evidence type="ECO:0000256" key="4">
    <source>
        <dbReference type="ARBA" id="ARBA00023136"/>
    </source>
</evidence>
<feature type="transmembrane region" description="Helical" evidence="6">
    <location>
        <begin position="341"/>
        <end position="358"/>
    </location>
</feature>
<name>A0A1R3RFT8_ASPC5</name>